<evidence type="ECO:0000313" key="9">
    <source>
        <dbReference type="EMBL" id="KAK1461454.1"/>
    </source>
</evidence>
<feature type="transmembrane region" description="Helical" evidence="7">
    <location>
        <begin position="180"/>
        <end position="206"/>
    </location>
</feature>
<comment type="subcellular location">
    <subcellularLocation>
        <location evidence="1">Membrane</location>
        <topology evidence="1">Multi-pass membrane protein</topology>
    </subcellularLocation>
</comment>
<feature type="transmembrane region" description="Helical" evidence="7">
    <location>
        <begin position="12"/>
        <end position="28"/>
    </location>
</feature>
<feature type="transmembrane region" description="Helical" evidence="7">
    <location>
        <begin position="254"/>
        <end position="275"/>
    </location>
</feature>
<sequence length="389" mass="43038">MATPFQTEAWTEYGLGVLVILLRIFARWKIVGFNWQGDDYFAILCLVFWTARVYLLQLTFRYKLELCMLELIGQNGTNIGITNDIGATLTSEEIAKFEFGSKCLLAGWNFYVTLIWCLKACILFFFSRITLATRQQKIVKWTAVATGLAYVGVIAVIWGHCTPVQRNWQVVPYPGDECTLAVANYLSLVVLNISTDFLIVSIPLPLLWAVKLSIKRKLAIGLLLCSGIFVMIAALLRCILSLKDIEGINVSTIWAIRETFVGIIAVNAACIRPLFSSSHWLRSTKGSSGANQKYPGSGDRYGHQLVTIGGGGQSVDRSGLPSKRRYNKYNMTELDNNSSEEQIVKSSDSASWPQNGGRDGSLNSKSSGQHGHGGIVVTTTYEVKPENKV</sequence>
<keyword evidence="4 7" id="KW-0472">Membrane</keyword>
<protein>
    <recommendedName>
        <fullName evidence="8">Rhodopsin domain-containing protein</fullName>
    </recommendedName>
</protein>
<evidence type="ECO:0000256" key="6">
    <source>
        <dbReference type="SAM" id="MobiDB-lite"/>
    </source>
</evidence>
<name>A0AAI9UPZ2_9PEZI</name>
<keyword evidence="10" id="KW-1185">Reference proteome</keyword>
<reference evidence="9 10" key="1">
    <citation type="submission" date="2016-10" db="EMBL/GenBank/DDBJ databases">
        <title>The genome sequence of Colletotrichum fioriniae PJ7.</title>
        <authorList>
            <person name="Baroncelli R."/>
        </authorList>
    </citation>
    <scope>NUCLEOTIDE SEQUENCE [LARGE SCALE GENOMIC DNA]</scope>
    <source>
        <strain evidence="9">Col 31</strain>
    </source>
</reference>
<feature type="transmembrane region" description="Helical" evidence="7">
    <location>
        <begin position="40"/>
        <end position="60"/>
    </location>
</feature>
<dbReference type="InterPro" id="IPR049326">
    <property type="entry name" value="Rhodopsin_dom_fungi"/>
</dbReference>
<feature type="transmembrane region" description="Helical" evidence="7">
    <location>
        <begin position="108"/>
        <end position="126"/>
    </location>
</feature>
<evidence type="ECO:0000259" key="8">
    <source>
        <dbReference type="Pfam" id="PF20684"/>
    </source>
</evidence>
<feature type="domain" description="Rhodopsin" evidence="8">
    <location>
        <begin position="22"/>
        <end position="276"/>
    </location>
</feature>
<comment type="similarity">
    <text evidence="5">Belongs to the SAT4 family.</text>
</comment>
<dbReference type="GO" id="GO:0016020">
    <property type="term" value="C:membrane"/>
    <property type="evidence" value="ECO:0007669"/>
    <property type="project" value="UniProtKB-SubCell"/>
</dbReference>
<keyword evidence="2 7" id="KW-0812">Transmembrane</keyword>
<organism evidence="9 10">
    <name type="scientific">Colletotrichum melonis</name>
    <dbReference type="NCBI Taxonomy" id="1209925"/>
    <lineage>
        <taxon>Eukaryota</taxon>
        <taxon>Fungi</taxon>
        <taxon>Dikarya</taxon>
        <taxon>Ascomycota</taxon>
        <taxon>Pezizomycotina</taxon>
        <taxon>Sordariomycetes</taxon>
        <taxon>Hypocreomycetidae</taxon>
        <taxon>Glomerellales</taxon>
        <taxon>Glomerellaceae</taxon>
        <taxon>Colletotrichum</taxon>
        <taxon>Colletotrichum acutatum species complex</taxon>
    </lineage>
</organism>
<gene>
    <name evidence="9" type="ORF">CMEL01_14408</name>
</gene>
<evidence type="ECO:0000313" key="10">
    <source>
        <dbReference type="Proteomes" id="UP001239795"/>
    </source>
</evidence>
<evidence type="ECO:0000256" key="5">
    <source>
        <dbReference type="ARBA" id="ARBA00038359"/>
    </source>
</evidence>
<dbReference type="InterPro" id="IPR052337">
    <property type="entry name" value="SAT4-like"/>
</dbReference>
<evidence type="ECO:0000256" key="2">
    <source>
        <dbReference type="ARBA" id="ARBA00022692"/>
    </source>
</evidence>
<evidence type="ECO:0000256" key="4">
    <source>
        <dbReference type="ARBA" id="ARBA00023136"/>
    </source>
</evidence>
<dbReference type="Pfam" id="PF20684">
    <property type="entry name" value="Fung_rhodopsin"/>
    <property type="match status" value="1"/>
</dbReference>
<evidence type="ECO:0000256" key="3">
    <source>
        <dbReference type="ARBA" id="ARBA00022989"/>
    </source>
</evidence>
<feature type="region of interest" description="Disordered" evidence="6">
    <location>
        <begin position="309"/>
        <end position="389"/>
    </location>
</feature>
<dbReference type="EMBL" id="MLGG01000010">
    <property type="protein sequence ID" value="KAK1461454.1"/>
    <property type="molecule type" value="Genomic_DNA"/>
</dbReference>
<feature type="transmembrane region" description="Helical" evidence="7">
    <location>
        <begin position="218"/>
        <end position="242"/>
    </location>
</feature>
<proteinExistence type="inferred from homology"/>
<evidence type="ECO:0000256" key="7">
    <source>
        <dbReference type="SAM" id="Phobius"/>
    </source>
</evidence>
<accession>A0AAI9UPZ2</accession>
<dbReference type="Proteomes" id="UP001239795">
    <property type="component" value="Unassembled WGS sequence"/>
</dbReference>
<feature type="transmembrane region" description="Helical" evidence="7">
    <location>
        <begin position="138"/>
        <end position="160"/>
    </location>
</feature>
<comment type="caution">
    <text evidence="9">The sequence shown here is derived from an EMBL/GenBank/DDBJ whole genome shotgun (WGS) entry which is preliminary data.</text>
</comment>
<dbReference type="AlphaFoldDB" id="A0AAI9UPZ2"/>
<evidence type="ECO:0000256" key="1">
    <source>
        <dbReference type="ARBA" id="ARBA00004141"/>
    </source>
</evidence>
<dbReference type="PANTHER" id="PTHR33048:SF2">
    <property type="entry name" value="SRPK"/>
    <property type="match status" value="1"/>
</dbReference>
<feature type="compositionally biased region" description="Polar residues" evidence="6">
    <location>
        <begin position="329"/>
        <end position="354"/>
    </location>
</feature>
<keyword evidence="3 7" id="KW-1133">Transmembrane helix</keyword>
<dbReference type="PANTHER" id="PTHR33048">
    <property type="entry name" value="PTH11-LIKE INTEGRAL MEMBRANE PROTEIN (AFU_ORTHOLOGUE AFUA_5G11245)"/>
    <property type="match status" value="1"/>
</dbReference>